<evidence type="ECO:0000313" key="2">
    <source>
        <dbReference type="Proteomes" id="UP000197361"/>
    </source>
</evidence>
<dbReference type="Gene3D" id="1.10.238.160">
    <property type="match status" value="1"/>
</dbReference>
<dbReference type="InterPro" id="IPR010260">
    <property type="entry name" value="AlpA"/>
</dbReference>
<dbReference type="OrthoDB" id="1525365at2"/>
<dbReference type="AlphaFoldDB" id="A0A246JQK2"/>
<evidence type="ECO:0000313" key="1">
    <source>
        <dbReference type="EMBL" id="OWQ95051.1"/>
    </source>
</evidence>
<proteinExistence type="predicted"/>
<dbReference type="RefSeq" id="WP_088443473.1">
    <property type="nucleotide sequence ID" value="NZ_BMMC01000011.1"/>
</dbReference>
<protein>
    <submittedName>
        <fullName evidence="1">AlpA family transcriptional regulator</fullName>
    </submittedName>
</protein>
<reference evidence="1 2" key="1">
    <citation type="journal article" date="2010" name="Int. J. Syst. Evol. Microbiol.">
        <title>Sphingopyxis bauzanensis sp. nov., a psychrophilic bacterium isolated from soil.</title>
        <authorList>
            <person name="Zhang D.C."/>
            <person name="Liu H.C."/>
            <person name="Xin Y.H."/>
            <person name="Zhou Y.G."/>
            <person name="Schinner F."/>
            <person name="Margesin R."/>
        </authorList>
    </citation>
    <scope>NUCLEOTIDE SEQUENCE [LARGE SCALE GENOMIC DNA]</scope>
    <source>
        <strain evidence="1 2">DSM 22271</strain>
    </source>
</reference>
<name>A0A246JQK2_9SPHN</name>
<dbReference type="Proteomes" id="UP000197361">
    <property type="component" value="Unassembled WGS sequence"/>
</dbReference>
<dbReference type="Pfam" id="PF05930">
    <property type="entry name" value="Phage_AlpA"/>
    <property type="match status" value="1"/>
</dbReference>
<organism evidence="1 2">
    <name type="scientific">Sphingopyxis bauzanensis</name>
    <dbReference type="NCBI Taxonomy" id="651663"/>
    <lineage>
        <taxon>Bacteria</taxon>
        <taxon>Pseudomonadati</taxon>
        <taxon>Pseudomonadota</taxon>
        <taxon>Alphaproteobacteria</taxon>
        <taxon>Sphingomonadales</taxon>
        <taxon>Sphingomonadaceae</taxon>
        <taxon>Sphingopyxis</taxon>
    </lineage>
</organism>
<sequence length="84" mass="9479">MASRAIDGLASSFSPFRRAISRCSSVRSTSSPCSTTLYRKIQAATFPPRYKLAERCCGWRESHVNIWLHNPMTFTIADLPDEPE</sequence>
<comment type="caution">
    <text evidence="1">The sequence shown here is derived from an EMBL/GenBank/DDBJ whole genome shotgun (WGS) entry which is preliminary data.</text>
</comment>
<keyword evidence="2" id="KW-1185">Reference proteome</keyword>
<dbReference type="EMBL" id="NISK01000004">
    <property type="protein sequence ID" value="OWQ95051.1"/>
    <property type="molecule type" value="Genomic_DNA"/>
</dbReference>
<accession>A0A246JQK2</accession>
<gene>
    <name evidence="1" type="ORF">CDQ92_18320</name>
</gene>